<comment type="similarity">
    <text evidence="1">Belongs to the CcdB toxin family.</text>
</comment>
<evidence type="ECO:0000256" key="3">
    <source>
        <dbReference type="ARBA" id="ARBA00022491"/>
    </source>
</evidence>
<dbReference type="Pfam" id="PF01845">
    <property type="entry name" value="CcdB"/>
    <property type="match status" value="1"/>
</dbReference>
<name>A0A6J4T4Z3_9SPHN</name>
<proteinExistence type="inferred from homology"/>
<dbReference type="AlphaFoldDB" id="A0A6J4T4Z3"/>
<dbReference type="SUPFAM" id="SSF50118">
    <property type="entry name" value="Cell growth inhibitor/plasmid maintenance toxic component"/>
    <property type="match status" value="1"/>
</dbReference>
<keyword evidence="3" id="KW-0678">Repressor</keyword>
<sequence length="99" mass="10494">MAQFDVYRVPSTGGLAVDVQSDLLNHLRTRLVIPLLEGTDSDWPMPRLAPKVEVDGKLFTLATPFMIGVPLAELGGVAGSLSGQGYEIMAAVDVLLTGI</sequence>
<evidence type="ECO:0000256" key="7">
    <source>
        <dbReference type="ARBA" id="ARBA00033135"/>
    </source>
</evidence>
<dbReference type="GO" id="GO:0008657">
    <property type="term" value="F:DNA topoisomerase type II (double strand cut, ATP-hydrolyzing) inhibitor activity"/>
    <property type="evidence" value="ECO:0007669"/>
    <property type="project" value="InterPro"/>
</dbReference>
<protein>
    <recommendedName>
        <fullName evidence="2">Toxin CcdB</fullName>
    </recommendedName>
    <alternativeName>
        <fullName evidence="7">Cytotoxic protein CcdB</fullName>
    </alternativeName>
    <alternativeName>
        <fullName evidence="6">Protein LetD</fullName>
    </alternativeName>
</protein>
<dbReference type="GO" id="GO:0006276">
    <property type="term" value="P:plasmid maintenance"/>
    <property type="evidence" value="ECO:0007669"/>
    <property type="project" value="InterPro"/>
</dbReference>
<evidence type="ECO:0000256" key="6">
    <source>
        <dbReference type="ARBA" id="ARBA00029628"/>
    </source>
</evidence>
<evidence type="ECO:0000256" key="5">
    <source>
        <dbReference type="ARBA" id="ARBA00023163"/>
    </source>
</evidence>
<evidence type="ECO:0000256" key="2">
    <source>
        <dbReference type="ARBA" id="ARBA00015075"/>
    </source>
</evidence>
<organism evidence="8">
    <name type="scientific">uncultured Sphingomonas sp</name>
    <dbReference type="NCBI Taxonomy" id="158754"/>
    <lineage>
        <taxon>Bacteria</taxon>
        <taxon>Pseudomonadati</taxon>
        <taxon>Pseudomonadota</taxon>
        <taxon>Alphaproteobacteria</taxon>
        <taxon>Sphingomonadales</taxon>
        <taxon>Sphingomonadaceae</taxon>
        <taxon>Sphingomonas</taxon>
        <taxon>environmental samples</taxon>
    </lineage>
</organism>
<dbReference type="InterPro" id="IPR002712">
    <property type="entry name" value="CcdB"/>
</dbReference>
<dbReference type="Gene3D" id="2.30.30.110">
    <property type="match status" value="1"/>
</dbReference>
<dbReference type="RefSeq" id="WP_294168968.1">
    <property type="nucleotide sequence ID" value="NZ_CADCWA010000076.1"/>
</dbReference>
<dbReference type="InterPro" id="IPR011067">
    <property type="entry name" value="Plasmid_toxin/cell-grow_inhib"/>
</dbReference>
<dbReference type="EMBL" id="CADCWA010000076">
    <property type="protein sequence ID" value="CAA9514315.1"/>
    <property type="molecule type" value="Genomic_DNA"/>
</dbReference>
<evidence type="ECO:0000256" key="1">
    <source>
        <dbReference type="ARBA" id="ARBA00005230"/>
    </source>
</evidence>
<keyword evidence="5" id="KW-0804">Transcription</keyword>
<accession>A0A6J4T4Z3</accession>
<gene>
    <name evidence="8" type="ORF">AVDCRST_MAG31-1182</name>
</gene>
<keyword evidence="4" id="KW-0805">Transcription regulation</keyword>
<evidence type="ECO:0000256" key="4">
    <source>
        <dbReference type="ARBA" id="ARBA00023015"/>
    </source>
</evidence>
<reference evidence="8" key="1">
    <citation type="submission" date="2020-02" db="EMBL/GenBank/DDBJ databases">
        <authorList>
            <person name="Meier V. D."/>
        </authorList>
    </citation>
    <scope>NUCLEOTIDE SEQUENCE</scope>
    <source>
        <strain evidence="8">AVDCRST_MAG31</strain>
    </source>
</reference>
<evidence type="ECO:0000313" key="8">
    <source>
        <dbReference type="EMBL" id="CAA9514315.1"/>
    </source>
</evidence>